<organism evidence="1 2">
    <name type="scientific">Hyaloscypha hepaticicola</name>
    <dbReference type="NCBI Taxonomy" id="2082293"/>
    <lineage>
        <taxon>Eukaryota</taxon>
        <taxon>Fungi</taxon>
        <taxon>Dikarya</taxon>
        <taxon>Ascomycota</taxon>
        <taxon>Pezizomycotina</taxon>
        <taxon>Leotiomycetes</taxon>
        <taxon>Helotiales</taxon>
        <taxon>Hyaloscyphaceae</taxon>
        <taxon>Hyaloscypha</taxon>
    </lineage>
</organism>
<keyword evidence="2" id="KW-1185">Reference proteome</keyword>
<accession>A0A2J6QI89</accession>
<dbReference type="AlphaFoldDB" id="A0A2J6QI89"/>
<protein>
    <submittedName>
        <fullName evidence="1">Uncharacterized protein</fullName>
    </submittedName>
</protein>
<dbReference type="Proteomes" id="UP000235672">
    <property type="component" value="Unassembled WGS sequence"/>
</dbReference>
<evidence type="ECO:0000313" key="2">
    <source>
        <dbReference type="Proteomes" id="UP000235672"/>
    </source>
</evidence>
<name>A0A2J6QI89_9HELO</name>
<proteinExistence type="predicted"/>
<dbReference type="EMBL" id="KZ613469">
    <property type="protein sequence ID" value="PMD25976.1"/>
    <property type="molecule type" value="Genomic_DNA"/>
</dbReference>
<gene>
    <name evidence="1" type="ORF">NA56DRAFT_390247</name>
</gene>
<reference evidence="1 2" key="1">
    <citation type="submission" date="2016-05" db="EMBL/GenBank/DDBJ databases">
        <title>A degradative enzymes factory behind the ericoid mycorrhizal symbiosis.</title>
        <authorList>
            <consortium name="DOE Joint Genome Institute"/>
            <person name="Martino E."/>
            <person name="Morin E."/>
            <person name="Grelet G."/>
            <person name="Kuo A."/>
            <person name="Kohler A."/>
            <person name="Daghino S."/>
            <person name="Barry K."/>
            <person name="Choi C."/>
            <person name="Cichocki N."/>
            <person name="Clum A."/>
            <person name="Copeland A."/>
            <person name="Hainaut M."/>
            <person name="Haridas S."/>
            <person name="Labutti K."/>
            <person name="Lindquist E."/>
            <person name="Lipzen A."/>
            <person name="Khouja H.-R."/>
            <person name="Murat C."/>
            <person name="Ohm R."/>
            <person name="Olson A."/>
            <person name="Spatafora J."/>
            <person name="Veneault-Fourrey C."/>
            <person name="Henrissat B."/>
            <person name="Grigoriev I."/>
            <person name="Martin F."/>
            <person name="Perotto S."/>
        </authorList>
    </citation>
    <scope>NUCLEOTIDE SEQUENCE [LARGE SCALE GENOMIC DNA]</scope>
    <source>
        <strain evidence="1 2">UAMH 7357</strain>
    </source>
</reference>
<sequence length="182" mass="19937">MKLWRSLENHGKTKDSTSIMDLELFMPSQDTVLVEALMPSRKLQDASPGSSLSVEQLSRDPMCTNPPLHNASRSHPYLSGLPNVELFAGPRGTCVSLHSRSVLHRFSFLLSCVMRSSRCRIARWLSCARDQGLPVALTIVRLHVWDGSGRKYTFVSSRLGEGMPSVLVLGDSGVGAKLLGTS</sequence>
<evidence type="ECO:0000313" key="1">
    <source>
        <dbReference type="EMBL" id="PMD25976.1"/>
    </source>
</evidence>